<proteinExistence type="predicted"/>
<dbReference type="EMBL" id="JBEDUW010000001">
    <property type="protein sequence ID" value="KAK9948129.1"/>
    <property type="molecule type" value="Genomic_DNA"/>
</dbReference>
<protein>
    <submittedName>
        <fullName evidence="1">Uncharacterized protein</fullName>
    </submittedName>
</protein>
<dbReference type="Proteomes" id="UP001457282">
    <property type="component" value="Unassembled WGS sequence"/>
</dbReference>
<dbReference type="AlphaFoldDB" id="A0AAW1YG97"/>
<reference evidence="1 2" key="1">
    <citation type="journal article" date="2023" name="G3 (Bethesda)">
        <title>A chromosome-length genome assembly and annotation of blackberry (Rubus argutus, cv. 'Hillquist').</title>
        <authorList>
            <person name="Bruna T."/>
            <person name="Aryal R."/>
            <person name="Dudchenko O."/>
            <person name="Sargent D.J."/>
            <person name="Mead D."/>
            <person name="Buti M."/>
            <person name="Cavallini A."/>
            <person name="Hytonen T."/>
            <person name="Andres J."/>
            <person name="Pham M."/>
            <person name="Weisz D."/>
            <person name="Mascagni F."/>
            <person name="Usai G."/>
            <person name="Natali L."/>
            <person name="Bassil N."/>
            <person name="Fernandez G.E."/>
            <person name="Lomsadze A."/>
            <person name="Armour M."/>
            <person name="Olukolu B."/>
            <person name="Poorten T."/>
            <person name="Britton C."/>
            <person name="Davik J."/>
            <person name="Ashrafi H."/>
            <person name="Aiden E.L."/>
            <person name="Borodovsky M."/>
            <person name="Worthington M."/>
        </authorList>
    </citation>
    <scope>NUCLEOTIDE SEQUENCE [LARGE SCALE GENOMIC DNA]</scope>
    <source>
        <strain evidence="1">PI 553951</strain>
    </source>
</reference>
<sequence length="85" mass="9693">MHMRSIRWNWHAKVAPFRQSNSLALENLKALVDHLRKALVMAQMRCPSLKRNVLERVMLIDVSESKFGSTSCGDIVKRLAVEAVC</sequence>
<comment type="caution">
    <text evidence="1">The sequence shown here is derived from an EMBL/GenBank/DDBJ whole genome shotgun (WGS) entry which is preliminary data.</text>
</comment>
<keyword evidence="2" id="KW-1185">Reference proteome</keyword>
<evidence type="ECO:0000313" key="2">
    <source>
        <dbReference type="Proteomes" id="UP001457282"/>
    </source>
</evidence>
<name>A0AAW1YG97_RUBAR</name>
<accession>A0AAW1YG97</accession>
<evidence type="ECO:0000313" key="1">
    <source>
        <dbReference type="EMBL" id="KAK9948129.1"/>
    </source>
</evidence>
<gene>
    <name evidence="1" type="ORF">M0R45_003717</name>
</gene>
<organism evidence="1 2">
    <name type="scientific">Rubus argutus</name>
    <name type="common">Southern blackberry</name>
    <dbReference type="NCBI Taxonomy" id="59490"/>
    <lineage>
        <taxon>Eukaryota</taxon>
        <taxon>Viridiplantae</taxon>
        <taxon>Streptophyta</taxon>
        <taxon>Embryophyta</taxon>
        <taxon>Tracheophyta</taxon>
        <taxon>Spermatophyta</taxon>
        <taxon>Magnoliopsida</taxon>
        <taxon>eudicotyledons</taxon>
        <taxon>Gunneridae</taxon>
        <taxon>Pentapetalae</taxon>
        <taxon>rosids</taxon>
        <taxon>fabids</taxon>
        <taxon>Rosales</taxon>
        <taxon>Rosaceae</taxon>
        <taxon>Rosoideae</taxon>
        <taxon>Rosoideae incertae sedis</taxon>
        <taxon>Rubus</taxon>
    </lineage>
</organism>